<evidence type="ECO:0000256" key="1">
    <source>
        <dbReference type="ARBA" id="ARBA00004575"/>
    </source>
</evidence>
<reference evidence="8" key="2">
    <citation type="submission" date="2025-08" db="UniProtKB">
        <authorList>
            <consortium name="Ensembl"/>
        </authorList>
    </citation>
    <scope>IDENTIFICATION</scope>
</reference>
<evidence type="ECO:0000256" key="2">
    <source>
        <dbReference type="ARBA" id="ARBA00005748"/>
    </source>
</evidence>
<dbReference type="GO" id="GO:0005637">
    <property type="term" value="C:nuclear inner membrane"/>
    <property type="evidence" value="ECO:0007669"/>
    <property type="project" value="UniProtKB-SubCell"/>
</dbReference>
<sequence>TDGGGRPSPSPAHRPRGPDGLGAAGDALLDPTPALCPAGAKAPPVVSLLEGRMYQHSTPHHFCYTNTHKPRWHEIWTRMQIRVNSSRMIRVTQVDSEEELGESSQVGALGTGVCLCLCTGSPEP</sequence>
<evidence type="ECO:0000256" key="3">
    <source>
        <dbReference type="ARBA" id="ARBA00022692"/>
    </source>
</evidence>
<accession>A0A8V5GKY2</accession>
<keyword evidence="4" id="KW-0732">Signal</keyword>
<keyword evidence="3" id="KW-0812">Transmembrane</keyword>
<protein>
    <submittedName>
        <fullName evidence="8">Uncharacterized protein</fullName>
    </submittedName>
</protein>
<dbReference type="InterPro" id="IPR019358">
    <property type="entry name" value="NEMP_fam"/>
</dbReference>
<dbReference type="AlphaFoldDB" id="A0A8C6ISC0"/>
<reference evidence="8" key="3">
    <citation type="submission" date="2025-09" db="UniProtKB">
        <authorList>
            <consortium name="Ensembl"/>
        </authorList>
    </citation>
    <scope>IDENTIFICATION</scope>
</reference>
<evidence type="ECO:0000256" key="5">
    <source>
        <dbReference type="ARBA" id="ARBA00022989"/>
    </source>
</evidence>
<evidence type="ECO:0000256" key="7">
    <source>
        <dbReference type="ARBA" id="ARBA00023242"/>
    </source>
</evidence>
<evidence type="ECO:0000256" key="6">
    <source>
        <dbReference type="ARBA" id="ARBA00023136"/>
    </source>
</evidence>
<dbReference type="PANTHER" id="PTHR13598:SF1">
    <property type="entry name" value="AT07567P-RELATED"/>
    <property type="match status" value="1"/>
</dbReference>
<name>A0A8C6ISC0_MELUD</name>
<reference evidence="8" key="1">
    <citation type="submission" date="2020-03" db="EMBL/GenBank/DDBJ databases">
        <title>Melopsittacus undulatus (budgerigar) genome, bMelUnd1, maternal haplotype with Z.</title>
        <authorList>
            <person name="Gedman G."/>
            <person name="Mountcastle J."/>
            <person name="Haase B."/>
            <person name="Formenti G."/>
            <person name="Wright T."/>
            <person name="Apodaca J."/>
            <person name="Pelan S."/>
            <person name="Chow W."/>
            <person name="Rhie A."/>
            <person name="Howe K."/>
            <person name="Fedrigo O."/>
            <person name="Jarvis E.D."/>
        </authorList>
    </citation>
    <scope>NUCLEOTIDE SEQUENCE [LARGE SCALE GENOMIC DNA]</scope>
</reference>
<keyword evidence="9" id="KW-1185">Reference proteome</keyword>
<keyword evidence="5" id="KW-1133">Transmembrane helix</keyword>
<comment type="subcellular location">
    <subcellularLocation>
        <location evidence="1">Nucleus inner membrane</location>
        <topology evidence="1">Multi-pass membrane protein</topology>
        <orientation evidence="1">Nucleoplasmic side</orientation>
    </subcellularLocation>
</comment>
<dbReference type="Ensembl" id="ENSMUNT00000002298.2">
    <property type="protein sequence ID" value="ENSMUNP00000001948.2"/>
    <property type="gene ID" value="ENSMUNG00000001715.2"/>
</dbReference>
<dbReference type="PANTHER" id="PTHR13598">
    <property type="entry name" value="AT07567P-RELATED"/>
    <property type="match status" value="1"/>
</dbReference>
<evidence type="ECO:0000256" key="4">
    <source>
        <dbReference type="ARBA" id="ARBA00022729"/>
    </source>
</evidence>
<proteinExistence type="inferred from homology"/>
<evidence type="ECO:0000313" key="9">
    <source>
        <dbReference type="Proteomes" id="UP000694405"/>
    </source>
</evidence>
<dbReference type="Proteomes" id="UP000694405">
    <property type="component" value="Chromosome 21"/>
</dbReference>
<organism evidence="8 9">
    <name type="scientific">Melopsittacus undulatus</name>
    <name type="common">Budgerigar</name>
    <name type="synonym">Psittacus undulatus</name>
    <dbReference type="NCBI Taxonomy" id="13146"/>
    <lineage>
        <taxon>Eukaryota</taxon>
        <taxon>Metazoa</taxon>
        <taxon>Chordata</taxon>
        <taxon>Craniata</taxon>
        <taxon>Vertebrata</taxon>
        <taxon>Euteleostomi</taxon>
        <taxon>Archelosauria</taxon>
        <taxon>Archosauria</taxon>
        <taxon>Dinosauria</taxon>
        <taxon>Saurischia</taxon>
        <taxon>Theropoda</taxon>
        <taxon>Coelurosauria</taxon>
        <taxon>Aves</taxon>
        <taxon>Neognathae</taxon>
        <taxon>Neoaves</taxon>
        <taxon>Telluraves</taxon>
        <taxon>Australaves</taxon>
        <taxon>Psittaciformes</taxon>
        <taxon>Psittaculidae</taxon>
        <taxon>Melopsittacus</taxon>
    </lineage>
</organism>
<evidence type="ECO:0000313" key="8">
    <source>
        <dbReference type="Ensembl" id="ENSMUNP00000001948.2"/>
    </source>
</evidence>
<keyword evidence="6" id="KW-0472">Membrane</keyword>
<accession>A0A8C6ISC0</accession>
<keyword evidence="7" id="KW-0539">Nucleus</keyword>
<comment type="similarity">
    <text evidence="2">Belongs to the NEMP family.</text>
</comment>